<proteinExistence type="predicted"/>
<gene>
    <name evidence="2" type="ORF">AW08_01570</name>
</gene>
<keyword evidence="3" id="KW-1185">Reference proteome</keyword>
<dbReference type="Proteomes" id="UP000020218">
    <property type="component" value="Unassembled WGS sequence"/>
</dbReference>
<evidence type="ECO:0000256" key="1">
    <source>
        <dbReference type="SAM" id="SignalP"/>
    </source>
</evidence>
<protein>
    <submittedName>
        <fullName evidence="2">Uncharacterized protein</fullName>
    </submittedName>
</protein>
<keyword evidence="1" id="KW-0732">Signal</keyword>
<organism evidence="2 3">
    <name type="scientific">Candidatus Accumulibacter adjunctus</name>
    <dbReference type="NCBI Taxonomy" id="1454001"/>
    <lineage>
        <taxon>Bacteria</taxon>
        <taxon>Pseudomonadati</taxon>
        <taxon>Pseudomonadota</taxon>
        <taxon>Betaproteobacteria</taxon>
        <taxon>Candidatus Accumulibacter</taxon>
    </lineage>
</organism>
<dbReference type="AlphaFoldDB" id="A0A011NTX3"/>
<accession>A0A011NTX3</accession>
<evidence type="ECO:0000313" key="3">
    <source>
        <dbReference type="Proteomes" id="UP000020218"/>
    </source>
</evidence>
<dbReference type="PATRIC" id="fig|1454001.3.peg.1649"/>
<feature type="signal peptide" evidence="1">
    <location>
        <begin position="1"/>
        <end position="19"/>
    </location>
</feature>
<feature type="chain" id="PRO_5001461307" evidence="1">
    <location>
        <begin position="20"/>
        <end position="124"/>
    </location>
</feature>
<name>A0A011NTX3_9PROT</name>
<dbReference type="STRING" id="1454001.AW08_01570"/>
<evidence type="ECO:0000313" key="2">
    <source>
        <dbReference type="EMBL" id="EXI67965.1"/>
    </source>
</evidence>
<reference evidence="2" key="1">
    <citation type="submission" date="2014-02" db="EMBL/GenBank/DDBJ databases">
        <title>Expanding our view of genomic diversity in Candidatus Accumulibacter clades.</title>
        <authorList>
            <person name="Skennerton C.T."/>
            <person name="Barr J.J."/>
            <person name="Slater F.R."/>
            <person name="Bond P.L."/>
            <person name="Tyson G.W."/>
        </authorList>
    </citation>
    <scope>NUCLEOTIDE SEQUENCE [LARGE SCALE GENOMIC DNA]</scope>
</reference>
<dbReference type="EMBL" id="JFAX01000007">
    <property type="protein sequence ID" value="EXI67965.1"/>
    <property type="molecule type" value="Genomic_DNA"/>
</dbReference>
<sequence>MPRVLLSSLLIVLAVPAFADADAIPAAALSAIGDLGRLNGQALACGERGSAGQAKLLMIRHAPKTRRYGEVYEERTNQAFLAQGGDLASCPSAADFASRLDDLSRRLQSLLPVAQTATQKPPTP</sequence>
<comment type="caution">
    <text evidence="2">The sequence shown here is derived from an EMBL/GenBank/DDBJ whole genome shotgun (WGS) entry which is preliminary data.</text>
</comment>